<evidence type="ECO:0000256" key="8">
    <source>
        <dbReference type="PIRSR" id="PIRSR602401-1"/>
    </source>
</evidence>
<reference evidence="10 11" key="1">
    <citation type="journal article" date="2022" name="Nat. Ecol. Evol.">
        <title>A masculinizing supergene underlies an exaggerated male reproductive morph in a spider.</title>
        <authorList>
            <person name="Hendrickx F."/>
            <person name="De Corte Z."/>
            <person name="Sonet G."/>
            <person name="Van Belleghem S.M."/>
            <person name="Kostlbacher S."/>
            <person name="Vangestel C."/>
        </authorList>
    </citation>
    <scope>NUCLEOTIDE SEQUENCE [LARGE SCALE GENOMIC DNA]</scope>
    <source>
        <strain evidence="10">W744_W776</strain>
    </source>
</reference>
<name>A0AAV6TVF3_9ARAC</name>
<protein>
    <recommendedName>
        <fullName evidence="12">Cytochrome P450</fullName>
    </recommendedName>
</protein>
<evidence type="ECO:0000256" key="3">
    <source>
        <dbReference type="ARBA" id="ARBA00022617"/>
    </source>
</evidence>
<dbReference type="PANTHER" id="PTHR24279:SF120">
    <property type="entry name" value="CYTOCHROME P450"/>
    <property type="match status" value="1"/>
</dbReference>
<evidence type="ECO:0000256" key="4">
    <source>
        <dbReference type="ARBA" id="ARBA00022723"/>
    </source>
</evidence>
<evidence type="ECO:0000256" key="7">
    <source>
        <dbReference type="ARBA" id="ARBA00023033"/>
    </source>
</evidence>
<keyword evidence="11" id="KW-1185">Reference proteome</keyword>
<evidence type="ECO:0000256" key="9">
    <source>
        <dbReference type="RuleBase" id="RU000461"/>
    </source>
</evidence>
<evidence type="ECO:0000313" key="10">
    <source>
        <dbReference type="EMBL" id="KAG8175714.1"/>
    </source>
</evidence>
<evidence type="ECO:0000256" key="6">
    <source>
        <dbReference type="ARBA" id="ARBA00023004"/>
    </source>
</evidence>
<dbReference type="PRINTS" id="PR00385">
    <property type="entry name" value="P450"/>
</dbReference>
<dbReference type="GO" id="GO:0016705">
    <property type="term" value="F:oxidoreductase activity, acting on paired donors, with incorporation or reduction of molecular oxygen"/>
    <property type="evidence" value="ECO:0007669"/>
    <property type="project" value="InterPro"/>
</dbReference>
<gene>
    <name evidence="10" type="ORF">JTE90_022466</name>
</gene>
<organism evidence="10 11">
    <name type="scientific">Oedothorax gibbosus</name>
    <dbReference type="NCBI Taxonomy" id="931172"/>
    <lineage>
        <taxon>Eukaryota</taxon>
        <taxon>Metazoa</taxon>
        <taxon>Ecdysozoa</taxon>
        <taxon>Arthropoda</taxon>
        <taxon>Chelicerata</taxon>
        <taxon>Arachnida</taxon>
        <taxon>Araneae</taxon>
        <taxon>Araneomorphae</taxon>
        <taxon>Entelegynae</taxon>
        <taxon>Araneoidea</taxon>
        <taxon>Linyphiidae</taxon>
        <taxon>Erigoninae</taxon>
        <taxon>Oedothorax</taxon>
    </lineage>
</organism>
<dbReference type="AlphaFoldDB" id="A0AAV6TVF3"/>
<evidence type="ECO:0000256" key="1">
    <source>
        <dbReference type="ARBA" id="ARBA00001971"/>
    </source>
</evidence>
<dbReference type="CDD" id="cd11054">
    <property type="entry name" value="CYP24A1-like"/>
    <property type="match status" value="1"/>
</dbReference>
<dbReference type="GO" id="GO:0004497">
    <property type="term" value="F:monooxygenase activity"/>
    <property type="evidence" value="ECO:0007669"/>
    <property type="project" value="UniProtKB-KW"/>
</dbReference>
<dbReference type="Pfam" id="PF00067">
    <property type="entry name" value="p450"/>
    <property type="match status" value="1"/>
</dbReference>
<dbReference type="PROSITE" id="PS00086">
    <property type="entry name" value="CYTOCHROME_P450"/>
    <property type="match status" value="1"/>
</dbReference>
<dbReference type="InterPro" id="IPR050479">
    <property type="entry name" value="CYP11_CYP27_families"/>
</dbReference>
<comment type="cofactor">
    <cofactor evidence="1 8">
        <name>heme</name>
        <dbReference type="ChEBI" id="CHEBI:30413"/>
    </cofactor>
</comment>
<dbReference type="InterPro" id="IPR036396">
    <property type="entry name" value="Cyt_P450_sf"/>
</dbReference>
<feature type="binding site" description="axial binding residue" evidence="8">
    <location>
        <position position="520"/>
    </location>
    <ligand>
        <name>heme</name>
        <dbReference type="ChEBI" id="CHEBI:30413"/>
    </ligand>
    <ligandPart>
        <name>Fe</name>
        <dbReference type="ChEBI" id="CHEBI:18248"/>
    </ligandPart>
</feature>
<accession>A0AAV6TVF3</accession>
<evidence type="ECO:0000313" key="11">
    <source>
        <dbReference type="Proteomes" id="UP000827092"/>
    </source>
</evidence>
<dbReference type="PANTHER" id="PTHR24279">
    <property type="entry name" value="CYTOCHROME P450"/>
    <property type="match status" value="1"/>
</dbReference>
<dbReference type="Proteomes" id="UP000827092">
    <property type="component" value="Unassembled WGS sequence"/>
</dbReference>
<dbReference type="EMBL" id="JAFNEN010000958">
    <property type="protein sequence ID" value="KAG8175714.1"/>
    <property type="molecule type" value="Genomic_DNA"/>
</dbReference>
<dbReference type="GO" id="GO:0005506">
    <property type="term" value="F:iron ion binding"/>
    <property type="evidence" value="ECO:0007669"/>
    <property type="project" value="InterPro"/>
</dbReference>
<dbReference type="InterPro" id="IPR017972">
    <property type="entry name" value="Cyt_P450_CS"/>
</dbReference>
<keyword evidence="7 9" id="KW-0503">Monooxygenase</keyword>
<dbReference type="FunFam" id="1.10.630.10:FF:000006">
    <property type="entry name" value="Cytochrome P450 302a1, mitochondrial"/>
    <property type="match status" value="1"/>
</dbReference>
<dbReference type="Gene3D" id="1.10.630.10">
    <property type="entry name" value="Cytochrome P450"/>
    <property type="match status" value="1"/>
</dbReference>
<dbReference type="SUPFAM" id="SSF48264">
    <property type="entry name" value="Cytochrome P450"/>
    <property type="match status" value="1"/>
</dbReference>
<comment type="similarity">
    <text evidence="2 9">Belongs to the cytochrome P450 family.</text>
</comment>
<dbReference type="InterPro" id="IPR002401">
    <property type="entry name" value="Cyt_P450_E_grp-I"/>
</dbReference>
<evidence type="ECO:0008006" key="12">
    <source>
        <dbReference type="Google" id="ProtNLM"/>
    </source>
</evidence>
<keyword evidence="3 8" id="KW-0349">Heme</keyword>
<keyword evidence="4 8" id="KW-0479">Metal-binding</keyword>
<evidence type="ECO:0000256" key="5">
    <source>
        <dbReference type="ARBA" id="ARBA00023002"/>
    </source>
</evidence>
<proteinExistence type="inferred from homology"/>
<sequence>MNLKTKSRHNELCVFTFTFYELALSVMNPKKVQYATRESFLTPDGKTMSSGKRTLYGTISRLLGVQRTPMAQGQQLNTSKKDGANLVSPDATSTSYQGQLKNVPGPWPSLPFIGTGWQYFPGSRYCVTKVHEAAEDKYKRYGPIVKEEFEWGKPTIHLFNPEDFETVFRHQGRYPFRPIIEFLAHYRKKHPEKYESAGLANTLGEQWERLRKVISPILLKPNSLDFLMGSMNEVADDFVKLLRITRHPSSFLIEDTQSMAYRLALEGVYMMSLDDRLGCLNTKLHKDSPASDMILSVKLLFESFQELFFAPPIWKMFETDAYKKLHKAESLMYSATSKRIQEAVEKLRNSSTDTNQKGVLHTLLQQKELNDKELILTVIDLIAGGIFTVANSLSFLIYHISRNPDVQEKLYKEMKQNMPNGEITTAGLSNMKYLVACVKESFRLTPTIPCINRILPDDVILSGYHIPAGTNIFCHFPVPCKQADKFPDPDRFLPDRWLDKSSFAHNPFTLVPFGFGQRMCVGKKFADMEMYVALAKLVYNFKVDPAGQEVKTKSAFILVPSNPVSVILKDR</sequence>
<keyword evidence="6 8" id="KW-0408">Iron</keyword>
<dbReference type="PRINTS" id="PR00463">
    <property type="entry name" value="EP450I"/>
</dbReference>
<evidence type="ECO:0000256" key="2">
    <source>
        <dbReference type="ARBA" id="ARBA00010617"/>
    </source>
</evidence>
<dbReference type="GO" id="GO:0020037">
    <property type="term" value="F:heme binding"/>
    <property type="evidence" value="ECO:0007669"/>
    <property type="project" value="InterPro"/>
</dbReference>
<dbReference type="InterPro" id="IPR001128">
    <property type="entry name" value="Cyt_P450"/>
</dbReference>
<keyword evidence="5 9" id="KW-0560">Oxidoreductase</keyword>
<comment type="caution">
    <text evidence="10">The sequence shown here is derived from an EMBL/GenBank/DDBJ whole genome shotgun (WGS) entry which is preliminary data.</text>
</comment>